<dbReference type="PANTHER" id="PTHR42264">
    <property type="entry name" value="EPHRIN_REC_LIKE DOMAIN-CONTAINING PROTEIN"/>
    <property type="match status" value="1"/>
</dbReference>
<feature type="compositionally biased region" description="Low complexity" evidence="1">
    <location>
        <begin position="581"/>
        <end position="596"/>
    </location>
</feature>
<feature type="region of interest" description="Disordered" evidence="1">
    <location>
        <begin position="1"/>
        <end position="23"/>
    </location>
</feature>
<dbReference type="PANTHER" id="PTHR42264:SF6">
    <property type="entry name" value="TRANSMEMBRANE PROTEIN"/>
    <property type="match status" value="1"/>
</dbReference>
<protein>
    <submittedName>
        <fullName evidence="2">Uncharacterized protein</fullName>
    </submittedName>
</protein>
<sequence>MQLPILQPLRTPPPPPNSNNNNTNNYIELRALIGINTDNAAEISSSRAAATAISLGELTLRGQNYHPTALYGGPVCLCVAGYSMPQEGNGNDDTAQQQQQVSLSMLQEKGSCYFYAPRQSTETSTAATSLNKDSASSIKSNNSSFNTNNSSSTKNPIVRAHDYFAVGPVLPYVEFVDWSDDGRFCAVCIDQKRIAIYSFTTRRKSSSNDNNREHTNLFCLIGTVMLSPREDIDGKVMSAKFLHGVLYCTSRTCVQIVFLPFMGNELGENDQYGNDLDTNDNDEKINDEKDDDDVLMISSQMDTHILTSPILTITRNNATSSFTPPSEPNALNHPTILTYSAGSLLVSTANGLRPINLNHPLLRMGILLSSHQESRAVRWIHSFLPRYHEALARFLERRGYAHLVVNGCIVNTSNNGNSSSNNASDYQGGSMIHLQGLSLETIVDMCITWELTESLEQLIDTHGLERIQELDTDDNEGQQYGTLACIGTYLLSKGRVEFVRRLVSECLRNLSSSGYSTHATKHISSPKNDNKNISNNINYIENGDVARRDAFILISLLRLVDDDNNASMEANRLMKRAVRGSNSSNNSCSPRVSSASTTRKKLDQQQDYYTNDDKEHNLLKEKSDENDESNDESESNKHGIWPVGKYIQDCFQ</sequence>
<proteinExistence type="predicted"/>
<feature type="compositionally biased region" description="Basic and acidic residues" evidence="1">
    <location>
        <begin position="611"/>
        <end position="623"/>
    </location>
</feature>
<evidence type="ECO:0000256" key="1">
    <source>
        <dbReference type="SAM" id="MobiDB-lite"/>
    </source>
</evidence>
<dbReference type="AlphaFoldDB" id="A0A7S0CD26"/>
<dbReference type="EMBL" id="HBEL01034580">
    <property type="protein sequence ID" value="CAD8420128.1"/>
    <property type="molecule type" value="Transcribed_RNA"/>
</dbReference>
<reference evidence="2" key="1">
    <citation type="submission" date="2021-01" db="EMBL/GenBank/DDBJ databases">
        <authorList>
            <person name="Corre E."/>
            <person name="Pelletier E."/>
            <person name="Niang G."/>
            <person name="Scheremetjew M."/>
            <person name="Finn R."/>
            <person name="Kale V."/>
            <person name="Holt S."/>
            <person name="Cochrane G."/>
            <person name="Meng A."/>
            <person name="Brown T."/>
            <person name="Cohen L."/>
        </authorList>
    </citation>
    <scope>NUCLEOTIDE SEQUENCE</scope>
    <source>
        <strain evidence="2">CCAP1064/1</strain>
    </source>
</reference>
<feature type="compositionally biased region" description="Acidic residues" evidence="1">
    <location>
        <begin position="624"/>
        <end position="633"/>
    </location>
</feature>
<feature type="compositionally biased region" description="Low complexity" evidence="1">
    <location>
        <begin position="131"/>
        <end position="152"/>
    </location>
</feature>
<evidence type="ECO:0000313" key="2">
    <source>
        <dbReference type="EMBL" id="CAD8420128.1"/>
    </source>
</evidence>
<accession>A0A7S0CD26</accession>
<feature type="region of interest" description="Disordered" evidence="1">
    <location>
        <begin position="576"/>
        <end position="639"/>
    </location>
</feature>
<gene>
    <name evidence="2" type="ORF">PINE0816_LOCUS16264</name>
</gene>
<name>A0A7S0CD26_9STRA</name>
<organism evidence="2">
    <name type="scientific">Proboscia inermis</name>
    <dbReference type="NCBI Taxonomy" id="420281"/>
    <lineage>
        <taxon>Eukaryota</taxon>
        <taxon>Sar</taxon>
        <taxon>Stramenopiles</taxon>
        <taxon>Ochrophyta</taxon>
        <taxon>Bacillariophyta</taxon>
        <taxon>Coscinodiscophyceae</taxon>
        <taxon>Rhizosoleniophycidae</taxon>
        <taxon>Rhizosoleniales</taxon>
        <taxon>Rhizosoleniaceae</taxon>
        <taxon>Proboscia</taxon>
    </lineage>
</organism>
<feature type="region of interest" description="Disordered" evidence="1">
    <location>
        <begin position="125"/>
        <end position="152"/>
    </location>
</feature>